<dbReference type="AlphaFoldDB" id="A0A3M0G3I6"/>
<keyword evidence="1" id="KW-0732">Signal</keyword>
<feature type="signal peptide" evidence="1">
    <location>
        <begin position="1"/>
        <end position="29"/>
    </location>
</feature>
<evidence type="ECO:0000313" key="2">
    <source>
        <dbReference type="EMBL" id="RMB56483.1"/>
    </source>
</evidence>
<accession>A0A3M0G3I6</accession>
<evidence type="ECO:0000313" key="3">
    <source>
        <dbReference type="Proteomes" id="UP000270649"/>
    </source>
</evidence>
<dbReference type="EMBL" id="REGC01000026">
    <property type="protein sequence ID" value="RMB56483.1"/>
    <property type="molecule type" value="Genomic_DNA"/>
</dbReference>
<protein>
    <recommendedName>
        <fullName evidence="4">Secreted protein</fullName>
    </recommendedName>
</protein>
<proteinExistence type="predicted"/>
<name>A0A3M0G3I6_9CORY</name>
<dbReference type="Proteomes" id="UP000270649">
    <property type="component" value="Unassembled WGS sequence"/>
</dbReference>
<reference evidence="2 3" key="1">
    <citation type="submission" date="2018-10" db="EMBL/GenBank/DDBJ databases">
        <title>Corynebacterium macginleyi genome sequencing and assembly of the type strain and two clinical samples.</title>
        <authorList>
            <person name="Bernier A.-M."/>
            <person name="Bernard K."/>
        </authorList>
    </citation>
    <scope>NUCLEOTIDE SEQUENCE [LARGE SCALE GENOMIC DNA]</scope>
    <source>
        <strain evidence="2 3">NML 120205</strain>
    </source>
</reference>
<feature type="chain" id="PRO_5018162726" description="Secreted protein" evidence="1">
    <location>
        <begin position="30"/>
        <end position="145"/>
    </location>
</feature>
<organism evidence="2 3">
    <name type="scientific">Corynebacterium macginleyi</name>
    <dbReference type="NCBI Taxonomy" id="38290"/>
    <lineage>
        <taxon>Bacteria</taxon>
        <taxon>Bacillati</taxon>
        <taxon>Actinomycetota</taxon>
        <taxon>Actinomycetes</taxon>
        <taxon>Mycobacteriales</taxon>
        <taxon>Corynebacteriaceae</taxon>
        <taxon>Corynebacterium</taxon>
    </lineage>
</organism>
<evidence type="ECO:0000256" key="1">
    <source>
        <dbReference type="SAM" id="SignalP"/>
    </source>
</evidence>
<sequence length="145" mass="15691">MKLQKFYRKSIAGALTASLIIGVPAVASAQESTPTASVSNVTEVQERPSRVNSIERAPVEQVQLKQNSGTPDAEAQGKISAAIKAALAALKRINKNWYNKVVSKATEGKTAFVNWWNASVPTWIKALFGNIAASAIWEFISTYLL</sequence>
<evidence type="ECO:0008006" key="4">
    <source>
        <dbReference type="Google" id="ProtNLM"/>
    </source>
</evidence>
<dbReference type="RefSeq" id="WP_121928285.1">
    <property type="nucleotide sequence ID" value="NZ_JAACBT010000047.1"/>
</dbReference>
<gene>
    <name evidence="2" type="ORF">D9543_11175</name>
</gene>
<comment type="caution">
    <text evidence="2">The sequence shown here is derived from an EMBL/GenBank/DDBJ whole genome shotgun (WGS) entry which is preliminary data.</text>
</comment>